<organism evidence="1 2">
    <name type="scientific">Anopheles albimanus</name>
    <name type="common">New world malaria mosquito</name>
    <dbReference type="NCBI Taxonomy" id="7167"/>
    <lineage>
        <taxon>Eukaryota</taxon>
        <taxon>Metazoa</taxon>
        <taxon>Ecdysozoa</taxon>
        <taxon>Arthropoda</taxon>
        <taxon>Hexapoda</taxon>
        <taxon>Insecta</taxon>
        <taxon>Pterygota</taxon>
        <taxon>Neoptera</taxon>
        <taxon>Endopterygota</taxon>
        <taxon>Diptera</taxon>
        <taxon>Nematocera</taxon>
        <taxon>Culicoidea</taxon>
        <taxon>Culicidae</taxon>
        <taxon>Anophelinae</taxon>
        <taxon>Anopheles</taxon>
    </lineage>
</organism>
<reference evidence="1" key="2">
    <citation type="submission" date="2022-08" db="UniProtKB">
        <authorList>
            <consortium name="EnsemblMetazoa"/>
        </authorList>
    </citation>
    <scope>IDENTIFICATION</scope>
    <source>
        <strain evidence="1">STECLA/ALBI9_A</strain>
    </source>
</reference>
<keyword evidence="2" id="KW-1185">Reference proteome</keyword>
<evidence type="ECO:0000313" key="1">
    <source>
        <dbReference type="EnsemblMetazoa" id="AALB001270-PA"/>
    </source>
</evidence>
<dbReference type="EnsemblMetazoa" id="AALB001270-RA">
    <property type="protein sequence ID" value="AALB001270-PA"/>
    <property type="gene ID" value="AALB001270"/>
</dbReference>
<dbReference type="Proteomes" id="UP000069272">
    <property type="component" value="Chromosome 3R"/>
</dbReference>
<accession>A0A182F480</accession>
<dbReference type="VEuPathDB" id="VectorBase:AALB001270"/>
<proteinExistence type="predicted"/>
<sequence length="95" mass="10733">MLLFMPPLSPDTLDEQVCDMVRQCQGDTDDKVLRSLGKDTDGAPETFVSYKVGVPLSLRKRKHSTLLRDVHRDDISSTFSIELNKRPRADNDSVN</sequence>
<protein>
    <submittedName>
        <fullName evidence="1">Uncharacterized protein</fullName>
    </submittedName>
</protein>
<reference evidence="1 2" key="1">
    <citation type="journal article" date="2017" name="G3 (Bethesda)">
        <title>The Physical Genome Mapping of Anopheles albimanus Corrected Scaffold Misassemblies and Identified Interarm Rearrangements in Genus Anopheles.</title>
        <authorList>
            <person name="Artemov G.N."/>
            <person name="Peery A.N."/>
            <person name="Jiang X."/>
            <person name="Tu Z."/>
            <person name="Stegniy V.N."/>
            <person name="Sharakhova M.V."/>
            <person name="Sharakhov I.V."/>
        </authorList>
    </citation>
    <scope>NUCLEOTIDE SEQUENCE [LARGE SCALE GENOMIC DNA]</scope>
    <source>
        <strain evidence="1 2">ALBI9_A</strain>
    </source>
</reference>
<name>A0A182F480_ANOAL</name>
<evidence type="ECO:0000313" key="2">
    <source>
        <dbReference type="Proteomes" id="UP000069272"/>
    </source>
</evidence>
<dbReference type="AlphaFoldDB" id="A0A182F480"/>